<keyword evidence="2" id="KW-1185">Reference proteome</keyword>
<gene>
    <name evidence="1" type="ORF">RIF29_12447</name>
</gene>
<name>A0AAN9IN86_CROPI</name>
<sequence>MHSHHAEDSLRATGIQGVEVGTELYVSNLDHGVTKEDIRVFGTPCPKSKFLMQNFGVKVRSEFVVISK</sequence>
<dbReference type="EMBL" id="JAYWIO010000002">
    <property type="protein sequence ID" value="KAK7283136.1"/>
    <property type="molecule type" value="Genomic_DNA"/>
</dbReference>
<dbReference type="AlphaFoldDB" id="A0AAN9IN86"/>
<dbReference type="Proteomes" id="UP001372338">
    <property type="component" value="Unassembled WGS sequence"/>
</dbReference>
<protein>
    <submittedName>
        <fullName evidence="1">Uncharacterized protein</fullName>
    </submittedName>
</protein>
<evidence type="ECO:0000313" key="2">
    <source>
        <dbReference type="Proteomes" id="UP001372338"/>
    </source>
</evidence>
<accession>A0AAN9IN86</accession>
<evidence type="ECO:0000313" key="1">
    <source>
        <dbReference type="EMBL" id="KAK7283136.1"/>
    </source>
</evidence>
<proteinExistence type="predicted"/>
<reference evidence="1 2" key="1">
    <citation type="submission" date="2024-01" db="EMBL/GenBank/DDBJ databases">
        <title>The genomes of 5 underutilized Papilionoideae crops provide insights into root nodulation and disease resistanc.</title>
        <authorList>
            <person name="Yuan L."/>
        </authorList>
    </citation>
    <scope>NUCLEOTIDE SEQUENCE [LARGE SCALE GENOMIC DNA]</scope>
    <source>
        <strain evidence="1">ZHUSHIDOU_FW_LH</strain>
        <tissue evidence="1">Leaf</tissue>
    </source>
</reference>
<comment type="caution">
    <text evidence="1">The sequence shown here is derived from an EMBL/GenBank/DDBJ whole genome shotgun (WGS) entry which is preliminary data.</text>
</comment>
<organism evidence="1 2">
    <name type="scientific">Crotalaria pallida</name>
    <name type="common">Smooth rattlebox</name>
    <name type="synonym">Crotalaria striata</name>
    <dbReference type="NCBI Taxonomy" id="3830"/>
    <lineage>
        <taxon>Eukaryota</taxon>
        <taxon>Viridiplantae</taxon>
        <taxon>Streptophyta</taxon>
        <taxon>Embryophyta</taxon>
        <taxon>Tracheophyta</taxon>
        <taxon>Spermatophyta</taxon>
        <taxon>Magnoliopsida</taxon>
        <taxon>eudicotyledons</taxon>
        <taxon>Gunneridae</taxon>
        <taxon>Pentapetalae</taxon>
        <taxon>rosids</taxon>
        <taxon>fabids</taxon>
        <taxon>Fabales</taxon>
        <taxon>Fabaceae</taxon>
        <taxon>Papilionoideae</taxon>
        <taxon>50 kb inversion clade</taxon>
        <taxon>genistoids sensu lato</taxon>
        <taxon>core genistoids</taxon>
        <taxon>Crotalarieae</taxon>
        <taxon>Crotalaria</taxon>
    </lineage>
</organism>